<evidence type="ECO:0000259" key="9">
    <source>
        <dbReference type="PROSITE" id="PS50850"/>
    </source>
</evidence>
<gene>
    <name evidence="10" type="ORF">GCM10022236_46510</name>
</gene>
<evidence type="ECO:0000313" key="11">
    <source>
        <dbReference type="Proteomes" id="UP001501490"/>
    </source>
</evidence>
<feature type="domain" description="Major facilitator superfamily (MFS) profile" evidence="9">
    <location>
        <begin position="21"/>
        <end position="475"/>
    </location>
</feature>
<keyword evidence="4" id="KW-1003">Cell membrane</keyword>
<dbReference type="CDD" id="cd17503">
    <property type="entry name" value="MFS_LmrB_MDR_like"/>
    <property type="match status" value="1"/>
</dbReference>
<dbReference type="Pfam" id="PF07690">
    <property type="entry name" value="MFS_1"/>
    <property type="match status" value="1"/>
</dbReference>
<protein>
    <submittedName>
        <fullName evidence="10">DHA2 family efflux MFS transporter permease subunit</fullName>
    </submittedName>
</protein>
<evidence type="ECO:0000256" key="4">
    <source>
        <dbReference type="ARBA" id="ARBA00022475"/>
    </source>
</evidence>
<dbReference type="PANTHER" id="PTHR42718">
    <property type="entry name" value="MAJOR FACILITATOR SUPERFAMILY MULTIDRUG TRANSPORTER MFSC"/>
    <property type="match status" value="1"/>
</dbReference>
<feature type="transmembrane region" description="Helical" evidence="8">
    <location>
        <begin position="149"/>
        <end position="168"/>
    </location>
</feature>
<dbReference type="PRINTS" id="PR01036">
    <property type="entry name" value="TCRTETB"/>
</dbReference>
<feature type="transmembrane region" description="Helical" evidence="8">
    <location>
        <begin position="367"/>
        <end position="385"/>
    </location>
</feature>
<dbReference type="InterPro" id="IPR020846">
    <property type="entry name" value="MFS_dom"/>
</dbReference>
<feature type="transmembrane region" description="Helical" evidence="8">
    <location>
        <begin position="279"/>
        <end position="302"/>
    </location>
</feature>
<dbReference type="Proteomes" id="UP001501490">
    <property type="component" value="Unassembled WGS sequence"/>
</dbReference>
<keyword evidence="11" id="KW-1185">Reference proteome</keyword>
<feature type="transmembrane region" description="Helical" evidence="8">
    <location>
        <begin position="116"/>
        <end position="137"/>
    </location>
</feature>
<dbReference type="SUPFAM" id="SSF103473">
    <property type="entry name" value="MFS general substrate transporter"/>
    <property type="match status" value="1"/>
</dbReference>
<evidence type="ECO:0000256" key="8">
    <source>
        <dbReference type="SAM" id="Phobius"/>
    </source>
</evidence>
<dbReference type="InterPro" id="IPR036259">
    <property type="entry name" value="MFS_trans_sf"/>
</dbReference>
<evidence type="ECO:0000256" key="5">
    <source>
        <dbReference type="ARBA" id="ARBA00022692"/>
    </source>
</evidence>
<feature type="transmembrane region" description="Helical" evidence="8">
    <location>
        <begin position="208"/>
        <end position="228"/>
    </location>
</feature>
<feature type="transmembrane region" description="Helical" evidence="8">
    <location>
        <begin position="234"/>
        <end position="253"/>
    </location>
</feature>
<name>A0ABP7ASM8_9ACTN</name>
<dbReference type="Gene3D" id="1.20.1250.20">
    <property type="entry name" value="MFS general substrate transporter like domains"/>
    <property type="match status" value="1"/>
</dbReference>
<dbReference type="PANTHER" id="PTHR42718:SF9">
    <property type="entry name" value="MAJOR FACILITATOR SUPERFAMILY MULTIDRUG TRANSPORTER MFSC"/>
    <property type="match status" value="1"/>
</dbReference>
<feature type="transmembrane region" description="Helical" evidence="8">
    <location>
        <begin position="174"/>
        <end position="196"/>
    </location>
</feature>
<dbReference type="RefSeq" id="WP_344809103.1">
    <property type="nucleotide sequence ID" value="NZ_BAABAB010000049.1"/>
</dbReference>
<keyword evidence="7 8" id="KW-0472">Membrane</keyword>
<comment type="similarity">
    <text evidence="2">Belongs to the major facilitator superfamily. EmrB family.</text>
</comment>
<feature type="transmembrane region" description="Helical" evidence="8">
    <location>
        <begin position="21"/>
        <end position="47"/>
    </location>
</feature>
<evidence type="ECO:0000256" key="7">
    <source>
        <dbReference type="ARBA" id="ARBA00023136"/>
    </source>
</evidence>
<proteinExistence type="inferred from homology"/>
<keyword evidence="3" id="KW-0813">Transport</keyword>
<accession>A0ABP7ASM8</accession>
<keyword evidence="6 8" id="KW-1133">Transmembrane helix</keyword>
<feature type="transmembrane region" description="Helical" evidence="8">
    <location>
        <begin position="449"/>
        <end position="470"/>
    </location>
</feature>
<evidence type="ECO:0000256" key="2">
    <source>
        <dbReference type="ARBA" id="ARBA00008537"/>
    </source>
</evidence>
<dbReference type="Gene3D" id="1.20.1720.10">
    <property type="entry name" value="Multidrug resistance protein D"/>
    <property type="match status" value="1"/>
</dbReference>
<evidence type="ECO:0000256" key="6">
    <source>
        <dbReference type="ARBA" id="ARBA00022989"/>
    </source>
</evidence>
<feature type="transmembrane region" description="Helical" evidence="8">
    <location>
        <begin position="59"/>
        <end position="79"/>
    </location>
</feature>
<feature type="transmembrane region" description="Helical" evidence="8">
    <location>
        <begin position="342"/>
        <end position="361"/>
    </location>
</feature>
<keyword evidence="5 8" id="KW-0812">Transmembrane</keyword>
<dbReference type="NCBIfam" id="TIGR00711">
    <property type="entry name" value="efflux_EmrB"/>
    <property type="match status" value="1"/>
</dbReference>
<dbReference type="InterPro" id="IPR004638">
    <property type="entry name" value="EmrB-like"/>
</dbReference>
<organism evidence="10 11">
    <name type="scientific">Microlunatus ginsengisoli</name>
    <dbReference type="NCBI Taxonomy" id="363863"/>
    <lineage>
        <taxon>Bacteria</taxon>
        <taxon>Bacillati</taxon>
        <taxon>Actinomycetota</taxon>
        <taxon>Actinomycetes</taxon>
        <taxon>Propionibacteriales</taxon>
        <taxon>Propionibacteriaceae</taxon>
        <taxon>Microlunatus</taxon>
    </lineage>
</organism>
<dbReference type="EMBL" id="BAABAB010000049">
    <property type="protein sequence ID" value="GAA3638774.1"/>
    <property type="molecule type" value="Genomic_DNA"/>
</dbReference>
<evidence type="ECO:0000256" key="3">
    <source>
        <dbReference type="ARBA" id="ARBA00022448"/>
    </source>
</evidence>
<reference evidence="11" key="1">
    <citation type="journal article" date="2019" name="Int. J. Syst. Evol. Microbiol.">
        <title>The Global Catalogue of Microorganisms (GCM) 10K type strain sequencing project: providing services to taxonomists for standard genome sequencing and annotation.</title>
        <authorList>
            <consortium name="The Broad Institute Genomics Platform"/>
            <consortium name="The Broad Institute Genome Sequencing Center for Infectious Disease"/>
            <person name="Wu L."/>
            <person name="Ma J."/>
        </authorList>
    </citation>
    <scope>NUCLEOTIDE SEQUENCE [LARGE SCALE GENOMIC DNA]</scope>
    <source>
        <strain evidence="11">JCM 16929</strain>
    </source>
</reference>
<comment type="caution">
    <text evidence="10">The sequence shown here is derived from an EMBL/GenBank/DDBJ whole genome shotgun (WGS) entry which is preliminary data.</text>
</comment>
<evidence type="ECO:0000313" key="10">
    <source>
        <dbReference type="EMBL" id="GAA3638774.1"/>
    </source>
</evidence>
<comment type="subcellular location">
    <subcellularLocation>
        <location evidence="1">Cell membrane</location>
        <topology evidence="1">Multi-pass membrane protein</topology>
    </subcellularLocation>
</comment>
<feature type="transmembrane region" description="Helical" evidence="8">
    <location>
        <begin position="86"/>
        <end position="110"/>
    </location>
</feature>
<dbReference type="InterPro" id="IPR011701">
    <property type="entry name" value="MFS"/>
</dbReference>
<sequence length="481" mass="50155">MTTTTTETAQSGRMSKRDRNVIATLLVATFVVILNETIMSVALPTLMIDLQIGANTAQWLSTAFMLTMAVVIPTTGFLLQRLTTRTVYVLALGLFCIGTTLAALAPGFWVLLIARIIQACGTATMLPLLMTTILNLVPVERRGVVMGNIGLVISVAPALGPTVSGLILEYFSWRFMFVAVLPIALAVLAYGAVRLVNVGEPGEQRLDVISVILTVPAFGGLVFGLSNLTDPDGIALGIVSLVVGVLCLIAFGLRQQALARTERSPLLDLRAFDYRMFKLAVVVLCIAMIALFGSVILLPIYLQTIRGLTSLQTGLLVLPGGVVMGVLGPIVGRLLDRFGPPVLAASGGVVLVGALLGLSTVTATTPIWLLLVLHIGVMTSLAFLFTPSFTSGLNPLPPHLYSHGSAILTTLQQVSGAAGTALLVMLMAARAATLVAAGESQTAALNGGISLAFLVAAGFAVVAAVCAAFLRNPVPAHTHAA</sequence>
<dbReference type="PROSITE" id="PS50850">
    <property type="entry name" value="MFS"/>
    <property type="match status" value="1"/>
</dbReference>
<feature type="transmembrane region" description="Helical" evidence="8">
    <location>
        <begin position="406"/>
        <end position="429"/>
    </location>
</feature>
<evidence type="ECO:0000256" key="1">
    <source>
        <dbReference type="ARBA" id="ARBA00004651"/>
    </source>
</evidence>